<gene>
    <name evidence="2" type="ORF">GCM10007304_19760</name>
</gene>
<sequence>MATTAPKNLVICLDGTSNEIRAHGNTNVVRILQALSENNMADHSPDCPFTDTDHYETDPCPRYRPQQFLYYDPGVGTFSSPSVWTPFGRWVSRMAGQAFGLGMKTNLTEAYTFLMNNWNPGDRIYIFGFSRGAFTARALAGLLHVIGIPRRSSENLVQYAINAYARRTEKWGPDDYDSAENFRRTVCRVAVSDPAERVAARAGESQTSKFSVPVEYLGLWDTVSAPGIFRREMLFPCADSLENVRHGRHAVSLHERRLPFQPRTVVPRPNATTPYAANPDIEESWFAGIHSDIGGSKPRNTGLGNITLMWVLAGAVGRHIVLRQRAEDRGLPVLDRAMANEPCNANSRIWRLAGSRTRRPQVGIDRLHASVRDRITAGGGGAIDVGFDDDVRWYDTRFPSVAVSPSSYTAIRSAATSSR</sequence>
<dbReference type="RefSeq" id="WP_188544619.1">
    <property type="nucleotide sequence ID" value="NZ_BMCU01000002.1"/>
</dbReference>
<dbReference type="InterPro" id="IPR018712">
    <property type="entry name" value="Tle1-like_cat"/>
</dbReference>
<reference evidence="2" key="2">
    <citation type="submission" date="2020-09" db="EMBL/GenBank/DDBJ databases">
        <authorList>
            <person name="Sun Q."/>
            <person name="Sedlacek I."/>
        </authorList>
    </citation>
    <scope>NUCLEOTIDE SEQUENCE</scope>
    <source>
        <strain evidence="2">CCM 7905</strain>
    </source>
</reference>
<accession>A0A917D3G4</accession>
<name>A0A917D3G4_9NOCA</name>
<proteinExistence type="predicted"/>
<dbReference type="Proteomes" id="UP000654257">
    <property type="component" value="Unassembled WGS sequence"/>
</dbReference>
<dbReference type="Pfam" id="PF09994">
    <property type="entry name" value="T6SS_Tle1-like_cat"/>
    <property type="match status" value="1"/>
</dbReference>
<reference evidence="2" key="1">
    <citation type="journal article" date="2014" name="Int. J. Syst. Evol. Microbiol.">
        <title>Complete genome sequence of Corynebacterium casei LMG S-19264T (=DSM 44701T), isolated from a smear-ripened cheese.</title>
        <authorList>
            <consortium name="US DOE Joint Genome Institute (JGI-PGF)"/>
            <person name="Walter F."/>
            <person name="Albersmeier A."/>
            <person name="Kalinowski J."/>
            <person name="Ruckert C."/>
        </authorList>
    </citation>
    <scope>NUCLEOTIDE SEQUENCE</scope>
    <source>
        <strain evidence="2">CCM 7905</strain>
    </source>
</reference>
<comment type="caution">
    <text evidence="2">The sequence shown here is derived from an EMBL/GenBank/DDBJ whole genome shotgun (WGS) entry which is preliminary data.</text>
</comment>
<dbReference type="AlphaFoldDB" id="A0A917D3G4"/>
<dbReference type="PANTHER" id="PTHR33840">
    <property type="match status" value="1"/>
</dbReference>
<dbReference type="PANTHER" id="PTHR33840:SF1">
    <property type="entry name" value="TLE1 PHOSPHOLIPASE DOMAIN-CONTAINING PROTEIN"/>
    <property type="match status" value="1"/>
</dbReference>
<organism evidence="2 3">
    <name type="scientific">Rhodococcoides trifolii</name>
    <dbReference type="NCBI Taxonomy" id="908250"/>
    <lineage>
        <taxon>Bacteria</taxon>
        <taxon>Bacillati</taxon>
        <taxon>Actinomycetota</taxon>
        <taxon>Actinomycetes</taxon>
        <taxon>Mycobacteriales</taxon>
        <taxon>Nocardiaceae</taxon>
        <taxon>Rhodococcoides</taxon>
    </lineage>
</organism>
<dbReference type="InterPro" id="IPR029058">
    <property type="entry name" value="AB_hydrolase_fold"/>
</dbReference>
<keyword evidence="3" id="KW-1185">Reference proteome</keyword>
<feature type="domain" description="T6SS Phospholipase effector Tle1-like catalytic" evidence="1">
    <location>
        <begin position="7"/>
        <end position="312"/>
    </location>
</feature>
<protein>
    <recommendedName>
        <fullName evidence="1">T6SS Phospholipase effector Tle1-like catalytic domain-containing protein</fullName>
    </recommendedName>
</protein>
<dbReference type="EMBL" id="BMCU01000002">
    <property type="protein sequence ID" value="GGG05670.1"/>
    <property type="molecule type" value="Genomic_DNA"/>
</dbReference>
<evidence type="ECO:0000259" key="1">
    <source>
        <dbReference type="Pfam" id="PF09994"/>
    </source>
</evidence>
<evidence type="ECO:0000313" key="2">
    <source>
        <dbReference type="EMBL" id="GGG05670.1"/>
    </source>
</evidence>
<dbReference type="SUPFAM" id="SSF53474">
    <property type="entry name" value="alpha/beta-Hydrolases"/>
    <property type="match status" value="1"/>
</dbReference>
<evidence type="ECO:0000313" key="3">
    <source>
        <dbReference type="Proteomes" id="UP000654257"/>
    </source>
</evidence>